<evidence type="ECO:0000259" key="2">
    <source>
        <dbReference type="PROSITE" id="PS50943"/>
    </source>
</evidence>
<dbReference type="CDD" id="cd00093">
    <property type="entry name" value="HTH_XRE"/>
    <property type="match status" value="1"/>
</dbReference>
<name>A0A7C9QT98_9PROT</name>
<dbReference type="Gene3D" id="1.10.260.40">
    <property type="entry name" value="lambda repressor-like DNA-binding domains"/>
    <property type="match status" value="1"/>
</dbReference>
<sequence>MDKKHRFGTQLRAIRKQRGLTQEQLAELIDRSVDAVSNMERGISLPSYETLGRLADKLGVPMRELMEAVEGDSAADPERVELEARLTVLARSLDKRDLRIALEQMAVLSKHERR</sequence>
<feature type="domain" description="HTH cro/C1-type" evidence="2">
    <location>
        <begin position="11"/>
        <end position="65"/>
    </location>
</feature>
<keyword evidence="4" id="KW-1185">Reference proteome</keyword>
<proteinExistence type="predicted"/>
<dbReference type="PROSITE" id="PS50943">
    <property type="entry name" value="HTH_CROC1"/>
    <property type="match status" value="1"/>
</dbReference>
<accession>A0A7C9QT98</accession>
<dbReference type="Proteomes" id="UP000480684">
    <property type="component" value="Unassembled WGS sequence"/>
</dbReference>
<dbReference type="RefSeq" id="WP_163677549.1">
    <property type="nucleotide sequence ID" value="NZ_JAAIYP010000034.1"/>
</dbReference>
<evidence type="ECO:0000313" key="3">
    <source>
        <dbReference type="EMBL" id="NFV80080.1"/>
    </source>
</evidence>
<dbReference type="GO" id="GO:0005829">
    <property type="term" value="C:cytosol"/>
    <property type="evidence" value="ECO:0007669"/>
    <property type="project" value="TreeGrafter"/>
</dbReference>
<protein>
    <submittedName>
        <fullName evidence="3">Helix-turn-helix transcriptional regulator</fullName>
    </submittedName>
</protein>
<dbReference type="PANTHER" id="PTHR46797">
    <property type="entry name" value="HTH-TYPE TRANSCRIPTIONAL REGULATOR"/>
    <property type="match status" value="1"/>
</dbReference>
<dbReference type="PANTHER" id="PTHR46797:SF1">
    <property type="entry name" value="METHYLPHOSPHONATE SYNTHASE"/>
    <property type="match status" value="1"/>
</dbReference>
<gene>
    <name evidence="3" type="ORF">G4223_08150</name>
</gene>
<dbReference type="GO" id="GO:0003677">
    <property type="term" value="F:DNA binding"/>
    <property type="evidence" value="ECO:0007669"/>
    <property type="project" value="UniProtKB-KW"/>
</dbReference>
<dbReference type="SUPFAM" id="SSF47413">
    <property type="entry name" value="lambda repressor-like DNA-binding domains"/>
    <property type="match status" value="1"/>
</dbReference>
<dbReference type="GO" id="GO:0003700">
    <property type="term" value="F:DNA-binding transcription factor activity"/>
    <property type="evidence" value="ECO:0007669"/>
    <property type="project" value="TreeGrafter"/>
</dbReference>
<dbReference type="InterPro" id="IPR001387">
    <property type="entry name" value="Cro/C1-type_HTH"/>
</dbReference>
<reference evidence="3 4" key="1">
    <citation type="submission" date="2020-02" db="EMBL/GenBank/DDBJ databases">
        <authorList>
            <person name="Dziuba M."/>
            <person name="Kuznetsov B."/>
            <person name="Mardanov A."/>
            <person name="Ravin N."/>
            <person name="Grouzdev D."/>
        </authorList>
    </citation>
    <scope>NUCLEOTIDE SEQUENCE [LARGE SCALE GENOMIC DNA]</scope>
    <source>
        <strain evidence="3 4">SpK</strain>
    </source>
</reference>
<dbReference type="Pfam" id="PF01381">
    <property type="entry name" value="HTH_3"/>
    <property type="match status" value="1"/>
</dbReference>
<dbReference type="EMBL" id="JAAIYP010000034">
    <property type="protein sequence ID" value="NFV80080.1"/>
    <property type="molecule type" value="Genomic_DNA"/>
</dbReference>
<dbReference type="InterPro" id="IPR010982">
    <property type="entry name" value="Lambda_DNA-bd_dom_sf"/>
</dbReference>
<comment type="caution">
    <text evidence="3">The sequence shown here is derived from an EMBL/GenBank/DDBJ whole genome shotgun (WGS) entry which is preliminary data.</text>
</comment>
<dbReference type="SMART" id="SM00530">
    <property type="entry name" value="HTH_XRE"/>
    <property type="match status" value="1"/>
</dbReference>
<dbReference type="AlphaFoldDB" id="A0A7C9QT98"/>
<evidence type="ECO:0000256" key="1">
    <source>
        <dbReference type="ARBA" id="ARBA00023125"/>
    </source>
</evidence>
<organism evidence="3 4">
    <name type="scientific">Magnetospirillum aberrantis SpK</name>
    <dbReference type="NCBI Taxonomy" id="908842"/>
    <lineage>
        <taxon>Bacteria</taxon>
        <taxon>Pseudomonadati</taxon>
        <taxon>Pseudomonadota</taxon>
        <taxon>Alphaproteobacteria</taxon>
        <taxon>Rhodospirillales</taxon>
        <taxon>Rhodospirillaceae</taxon>
        <taxon>Magnetospirillum</taxon>
    </lineage>
</organism>
<evidence type="ECO:0000313" key="4">
    <source>
        <dbReference type="Proteomes" id="UP000480684"/>
    </source>
</evidence>
<dbReference type="InterPro" id="IPR050807">
    <property type="entry name" value="TransReg_Diox_bact_type"/>
</dbReference>
<keyword evidence="1" id="KW-0238">DNA-binding</keyword>